<dbReference type="InterPro" id="IPR003959">
    <property type="entry name" value="ATPase_AAA_core"/>
</dbReference>
<dbReference type="InterPro" id="IPR050052">
    <property type="entry name" value="ATP-dep_Clp_protease_ClpX"/>
</dbReference>
<evidence type="ECO:0000256" key="1">
    <source>
        <dbReference type="ARBA" id="ARBA00022741"/>
    </source>
</evidence>
<dbReference type="Pfam" id="PF10431">
    <property type="entry name" value="ClpB_D2-small"/>
    <property type="match status" value="1"/>
</dbReference>
<feature type="compositionally biased region" description="Low complexity" evidence="3">
    <location>
        <begin position="126"/>
        <end position="141"/>
    </location>
</feature>
<reference evidence="6 7" key="1">
    <citation type="submission" date="2023-04" db="EMBL/GenBank/DDBJ databases">
        <title>Genome of Basidiobolus ranarum AG-B5.</title>
        <authorList>
            <person name="Stajich J.E."/>
            <person name="Carter-House D."/>
            <person name="Gryganskyi A."/>
        </authorList>
    </citation>
    <scope>NUCLEOTIDE SEQUENCE [LARGE SCALE GENOMIC DNA]</scope>
    <source>
        <strain evidence="6 7">AG-B5</strain>
    </source>
</reference>
<dbReference type="InterPro" id="IPR004487">
    <property type="entry name" value="Clp_protease_ATP-bd_su_ClpX"/>
</dbReference>
<evidence type="ECO:0000259" key="4">
    <source>
        <dbReference type="SMART" id="SM00382"/>
    </source>
</evidence>
<proteinExistence type="predicted"/>
<dbReference type="InterPro" id="IPR019489">
    <property type="entry name" value="Clp_ATPase_C"/>
</dbReference>
<dbReference type="InterPro" id="IPR003593">
    <property type="entry name" value="AAA+_ATPase"/>
</dbReference>
<keyword evidence="1" id="KW-0547">Nucleotide-binding</keyword>
<feature type="domain" description="Clp ATPase C-terminal" evidence="5">
    <location>
        <begin position="515"/>
        <end position="609"/>
    </location>
</feature>
<dbReference type="EMBL" id="JASJQH010006893">
    <property type="protein sequence ID" value="KAK9728623.1"/>
    <property type="molecule type" value="Genomic_DNA"/>
</dbReference>
<dbReference type="Proteomes" id="UP001479436">
    <property type="component" value="Unassembled WGS sequence"/>
</dbReference>
<feature type="compositionally biased region" description="Low complexity" evidence="3">
    <location>
        <begin position="242"/>
        <end position="267"/>
    </location>
</feature>
<feature type="region of interest" description="Disordered" evidence="3">
    <location>
        <begin position="397"/>
        <end position="416"/>
    </location>
</feature>
<sequence>MLSRASCVHPVVSSSARRGTLQLSNRRSNLNFSTNLQRYSTNNWKGRLNFSKNTENNAKEGIESLAPNTQLSPKAIVKDAPNTEIQSQSKFSTKIKRALNAAKIAQAKKQAPVVYLEKPYFRHLLSSSSSSGSSGNTSGGTPPFNFVQNETYSQFETAGSGHENNPENSGSNDHIWSAVLTSPKSITKHLDEYVIGQERAKKILSVAVFNHYSRVRANIQQQMQQRPNVGVEEEPARPAPVSSNYSSNSQSWVNPSTNNSESTTSSSDPGPKVPEMRNLPIFDKSNVLLLGPTGSGKTLLARTLAKILKVPFSMSDATPFTQAGYVGEDVELVIQRLLQNCDFDVKKAEQGIVFIDEIDKIAKKADTMSMSKDVSGEGVQQALLRMLEGTVVNVTDKTGAASSSHKNRFGPGGPGSGGKGDVYAVDTSNILFILSGAFIGLDKIVIDRVAKGSIGFGAVIHGSDSSSLPTLPGYMMASTAKQQILDLIDPVDLIKFGLIPEFVGRLPVVASVAQLDEAALVRVLTEPRNSLVKQYESLFELNKVNLKFSNSALHEIAKQAIEKQTGARGLRRIMENLLLDPMYDAPNSSIKNVLVDSDSVLQKRNPLYFSRGQDNDLERALEEDDNTFTTNLAAKEEGKQGIAFS</sequence>
<comment type="caution">
    <text evidence="6">The sequence shown here is derived from an EMBL/GenBank/DDBJ whole genome shotgun (WGS) entry which is preliminary data.</text>
</comment>
<dbReference type="NCBIfam" id="TIGR00382">
    <property type="entry name" value="clpX"/>
    <property type="match status" value="1"/>
</dbReference>
<dbReference type="Gene3D" id="3.40.50.300">
    <property type="entry name" value="P-loop containing nucleotide triphosphate hydrolases"/>
    <property type="match status" value="1"/>
</dbReference>
<evidence type="ECO:0000256" key="3">
    <source>
        <dbReference type="SAM" id="MobiDB-lite"/>
    </source>
</evidence>
<dbReference type="InterPro" id="IPR027417">
    <property type="entry name" value="P-loop_NTPase"/>
</dbReference>
<evidence type="ECO:0000313" key="7">
    <source>
        <dbReference type="Proteomes" id="UP001479436"/>
    </source>
</evidence>
<dbReference type="CDD" id="cd19497">
    <property type="entry name" value="RecA-like_ClpX"/>
    <property type="match status" value="1"/>
</dbReference>
<evidence type="ECO:0000259" key="5">
    <source>
        <dbReference type="SMART" id="SM01086"/>
    </source>
</evidence>
<feature type="domain" description="AAA+ ATPase" evidence="4">
    <location>
        <begin position="283"/>
        <end position="451"/>
    </location>
</feature>
<evidence type="ECO:0000313" key="6">
    <source>
        <dbReference type="EMBL" id="KAK9728623.1"/>
    </source>
</evidence>
<dbReference type="NCBIfam" id="NF003745">
    <property type="entry name" value="PRK05342.1"/>
    <property type="match status" value="1"/>
</dbReference>
<feature type="region of interest" description="Disordered" evidence="3">
    <location>
        <begin position="126"/>
        <end position="147"/>
    </location>
</feature>
<dbReference type="Pfam" id="PF07724">
    <property type="entry name" value="AAA_2"/>
    <property type="match status" value="1"/>
</dbReference>
<keyword evidence="2 6" id="KW-0067">ATP-binding</keyword>
<organism evidence="6 7">
    <name type="scientific">Basidiobolus ranarum</name>
    <dbReference type="NCBI Taxonomy" id="34480"/>
    <lineage>
        <taxon>Eukaryota</taxon>
        <taxon>Fungi</taxon>
        <taxon>Fungi incertae sedis</taxon>
        <taxon>Zoopagomycota</taxon>
        <taxon>Entomophthoromycotina</taxon>
        <taxon>Basidiobolomycetes</taxon>
        <taxon>Basidiobolales</taxon>
        <taxon>Basidiobolaceae</taxon>
        <taxon>Basidiobolus</taxon>
    </lineage>
</organism>
<accession>A0ABR2WAI8</accession>
<dbReference type="SMART" id="SM00382">
    <property type="entry name" value="AAA"/>
    <property type="match status" value="1"/>
</dbReference>
<dbReference type="SUPFAM" id="SSF52540">
    <property type="entry name" value="P-loop containing nucleoside triphosphate hydrolases"/>
    <property type="match status" value="1"/>
</dbReference>
<dbReference type="SMART" id="SM01086">
    <property type="entry name" value="ClpB_D2-small"/>
    <property type="match status" value="1"/>
</dbReference>
<dbReference type="PANTHER" id="PTHR48102:SF7">
    <property type="entry name" value="ATP-DEPENDENT CLP PROTEASE ATP-BINDING SUBUNIT CLPX-LIKE, MITOCHONDRIAL"/>
    <property type="match status" value="1"/>
</dbReference>
<gene>
    <name evidence="6" type="primary">MCX1_1</name>
    <name evidence="6" type="ORF">K7432_000899</name>
</gene>
<keyword evidence="7" id="KW-1185">Reference proteome</keyword>
<name>A0ABR2WAI8_9FUNG</name>
<feature type="region of interest" description="Disordered" evidence="3">
    <location>
        <begin position="156"/>
        <end position="175"/>
    </location>
</feature>
<dbReference type="Gene3D" id="1.10.8.60">
    <property type="match status" value="1"/>
</dbReference>
<protein>
    <submittedName>
        <fullName evidence="6">ATP-binding protein</fullName>
    </submittedName>
</protein>
<evidence type="ECO:0000256" key="2">
    <source>
        <dbReference type="ARBA" id="ARBA00022840"/>
    </source>
</evidence>
<dbReference type="PANTHER" id="PTHR48102">
    <property type="entry name" value="ATP-DEPENDENT CLP PROTEASE ATP-BINDING SUBUNIT CLPX-LIKE, MITOCHONDRIAL-RELATED"/>
    <property type="match status" value="1"/>
</dbReference>
<dbReference type="GO" id="GO:0005524">
    <property type="term" value="F:ATP binding"/>
    <property type="evidence" value="ECO:0007669"/>
    <property type="project" value="UniProtKB-KW"/>
</dbReference>
<feature type="region of interest" description="Disordered" evidence="3">
    <location>
        <begin position="223"/>
        <end position="277"/>
    </location>
</feature>